<gene>
    <name evidence="2" type="ORF">CYY_010467</name>
</gene>
<feature type="transmembrane region" description="Helical" evidence="1">
    <location>
        <begin position="147"/>
        <end position="166"/>
    </location>
</feature>
<dbReference type="OrthoDB" id="15928at2759"/>
<dbReference type="EMBL" id="AJWJ01001133">
    <property type="protein sequence ID" value="KAF2068206.1"/>
    <property type="molecule type" value="Genomic_DNA"/>
</dbReference>
<protein>
    <submittedName>
        <fullName evidence="2">Uncharacterized protein</fullName>
    </submittedName>
</protein>
<keyword evidence="1" id="KW-1133">Transmembrane helix</keyword>
<reference evidence="2" key="1">
    <citation type="submission" date="2020-01" db="EMBL/GenBank/DDBJ databases">
        <title>Development of genomics and gene disruption for Polysphondylium violaceum indicates a role for the polyketide synthase stlB in stalk morphogenesis.</title>
        <authorList>
            <person name="Narita B."/>
            <person name="Kawabe Y."/>
            <person name="Kin K."/>
            <person name="Saito T."/>
            <person name="Gibbs R."/>
            <person name="Kuspa A."/>
            <person name="Muzny D."/>
            <person name="Queller D."/>
            <person name="Richards S."/>
            <person name="Strassman J."/>
            <person name="Sucgang R."/>
            <person name="Worley K."/>
            <person name="Schaap P."/>
        </authorList>
    </citation>
    <scope>NUCLEOTIDE SEQUENCE</scope>
    <source>
        <strain evidence="2">QSvi11</strain>
    </source>
</reference>
<dbReference type="Proteomes" id="UP000695562">
    <property type="component" value="Unassembled WGS sequence"/>
</dbReference>
<organism evidence="2 3">
    <name type="scientific">Polysphondylium violaceum</name>
    <dbReference type="NCBI Taxonomy" id="133409"/>
    <lineage>
        <taxon>Eukaryota</taxon>
        <taxon>Amoebozoa</taxon>
        <taxon>Evosea</taxon>
        <taxon>Eumycetozoa</taxon>
        <taxon>Dictyostelia</taxon>
        <taxon>Dictyosteliales</taxon>
        <taxon>Dictyosteliaceae</taxon>
        <taxon>Polysphondylium</taxon>
    </lineage>
</organism>
<evidence type="ECO:0000313" key="2">
    <source>
        <dbReference type="EMBL" id="KAF2068206.1"/>
    </source>
</evidence>
<comment type="caution">
    <text evidence="2">The sequence shown here is derived from an EMBL/GenBank/DDBJ whole genome shotgun (WGS) entry which is preliminary data.</text>
</comment>
<sequence>MFRIATGITAWFFDAKAPHWNNIVCIIYGWSVQFFAMEFFFISLLWIKLAVVYMDKNMHFDRIVIVDRIIIASVVCSLTFYTTIGIIVLVDASKSAPIDISWRLYFIGSAAVISGTLGFFGTKILILVDKNKNKTADDELLMSKVKGIIGITTFLGIVLWVINIIYVTIGRDSKAEDWINIGFFVLELINCYSALIIFGRSNTCKKIRVLMGFPETMVGTDSSKADSSGHEFSITMSRASTLNNQDSRDLENSTQPEVSNLDISVSNFDVSMSNLDVSKD</sequence>
<proteinExistence type="predicted"/>
<evidence type="ECO:0000256" key="1">
    <source>
        <dbReference type="SAM" id="Phobius"/>
    </source>
</evidence>
<keyword evidence="1" id="KW-0472">Membrane</keyword>
<name>A0A8J4UNN9_9MYCE</name>
<feature type="transmembrane region" description="Helical" evidence="1">
    <location>
        <begin position="20"/>
        <end position="47"/>
    </location>
</feature>
<accession>A0A8J4UNN9</accession>
<keyword evidence="1" id="KW-0812">Transmembrane</keyword>
<keyword evidence="3" id="KW-1185">Reference proteome</keyword>
<feature type="transmembrane region" description="Helical" evidence="1">
    <location>
        <begin position="68"/>
        <end position="90"/>
    </location>
</feature>
<evidence type="ECO:0000313" key="3">
    <source>
        <dbReference type="Proteomes" id="UP000695562"/>
    </source>
</evidence>
<feature type="transmembrane region" description="Helical" evidence="1">
    <location>
        <begin position="102"/>
        <end position="126"/>
    </location>
</feature>
<dbReference type="AlphaFoldDB" id="A0A8J4UNN9"/>
<feature type="transmembrane region" description="Helical" evidence="1">
    <location>
        <begin position="178"/>
        <end position="198"/>
    </location>
</feature>